<dbReference type="EMBL" id="BRXX01000084">
    <property type="protein sequence ID" value="GMH88656.1"/>
    <property type="molecule type" value="Genomic_DNA"/>
</dbReference>
<name>A0A9W7BDP7_9STRA</name>
<reference evidence="2" key="1">
    <citation type="journal article" date="2023" name="Commun. Biol.">
        <title>Genome analysis of Parmales, the sister group of diatoms, reveals the evolutionary specialization of diatoms from phago-mixotrophs to photoautotrophs.</title>
        <authorList>
            <person name="Ban H."/>
            <person name="Sato S."/>
            <person name="Yoshikawa S."/>
            <person name="Yamada K."/>
            <person name="Nakamura Y."/>
            <person name="Ichinomiya M."/>
            <person name="Sato N."/>
            <person name="Blanc-Mathieu R."/>
            <person name="Endo H."/>
            <person name="Kuwata A."/>
            <person name="Ogata H."/>
        </authorList>
    </citation>
    <scope>NUCLEOTIDE SEQUENCE [LARGE SCALE GENOMIC DNA]</scope>
    <source>
        <strain evidence="2">NIES 3699</strain>
    </source>
</reference>
<keyword evidence="2" id="KW-1185">Reference proteome</keyword>
<protein>
    <submittedName>
        <fullName evidence="1">Uncharacterized protein</fullName>
    </submittedName>
</protein>
<dbReference type="AlphaFoldDB" id="A0A9W7BDP7"/>
<accession>A0A9W7BDP7</accession>
<gene>
    <name evidence="1" type="ORF">TrVE_jg3277</name>
</gene>
<evidence type="ECO:0000313" key="1">
    <source>
        <dbReference type="EMBL" id="GMH88656.1"/>
    </source>
</evidence>
<sequence length="78" mass="8727">MKVPDSLQTFDGNVFAYCSKLVPSTIDVDDKINDDDVTSEVVAYLRAQQMLSEEEQQENRSKIQLALTVITVDGMDVD</sequence>
<proteinExistence type="predicted"/>
<dbReference type="Proteomes" id="UP001165160">
    <property type="component" value="Unassembled WGS sequence"/>
</dbReference>
<evidence type="ECO:0000313" key="2">
    <source>
        <dbReference type="Proteomes" id="UP001165160"/>
    </source>
</evidence>
<organism evidence="1 2">
    <name type="scientific">Triparma verrucosa</name>
    <dbReference type="NCBI Taxonomy" id="1606542"/>
    <lineage>
        <taxon>Eukaryota</taxon>
        <taxon>Sar</taxon>
        <taxon>Stramenopiles</taxon>
        <taxon>Ochrophyta</taxon>
        <taxon>Bolidophyceae</taxon>
        <taxon>Parmales</taxon>
        <taxon>Triparmaceae</taxon>
        <taxon>Triparma</taxon>
    </lineage>
</organism>
<comment type="caution">
    <text evidence="1">The sequence shown here is derived from an EMBL/GenBank/DDBJ whole genome shotgun (WGS) entry which is preliminary data.</text>
</comment>